<dbReference type="InterPro" id="IPR001412">
    <property type="entry name" value="aa-tRNA-synth_I_CS"/>
</dbReference>
<dbReference type="PANTHER" id="PTHR10055:SF1">
    <property type="entry name" value="TRYPTOPHAN--TRNA LIGASE, CYTOPLASMIC"/>
    <property type="match status" value="1"/>
</dbReference>
<evidence type="ECO:0000256" key="7">
    <source>
        <dbReference type="ARBA" id="ARBA00022741"/>
    </source>
</evidence>
<reference evidence="13" key="1">
    <citation type="journal article" date="2020" name="Nat. Ecol. Evol.">
        <title>Deeply conserved synteny resolves early events in vertebrate evolution.</title>
        <authorList>
            <person name="Simakov O."/>
            <person name="Marletaz F."/>
            <person name="Yue J.X."/>
            <person name="O'Connell B."/>
            <person name="Jenkins J."/>
            <person name="Brandt A."/>
            <person name="Calef R."/>
            <person name="Tung C.H."/>
            <person name="Huang T.K."/>
            <person name="Schmutz J."/>
            <person name="Satoh N."/>
            <person name="Yu J.K."/>
            <person name="Putnam N.H."/>
            <person name="Green R.E."/>
            <person name="Rokhsar D.S."/>
        </authorList>
    </citation>
    <scope>NUCLEOTIDE SEQUENCE [LARGE SCALE GENOMIC DNA]</scope>
    <source>
        <strain evidence="13">S238N-H82</strain>
    </source>
</reference>
<dbReference type="Gene3D" id="1.10.240.10">
    <property type="entry name" value="Tyrosyl-Transfer RNA Synthetase"/>
    <property type="match status" value="1"/>
</dbReference>
<dbReference type="Proteomes" id="UP000001554">
    <property type="component" value="Chromosome 10"/>
</dbReference>
<evidence type="ECO:0000256" key="10">
    <source>
        <dbReference type="ARBA" id="ARBA00023146"/>
    </source>
</evidence>
<dbReference type="PANTHER" id="PTHR10055">
    <property type="entry name" value="TRYPTOPHANYL-TRNA SYNTHETASE"/>
    <property type="match status" value="1"/>
</dbReference>
<evidence type="ECO:0000256" key="1">
    <source>
        <dbReference type="ARBA" id="ARBA00004496"/>
    </source>
</evidence>
<accession>A0A9J7LXY2</accession>
<evidence type="ECO:0000256" key="6">
    <source>
        <dbReference type="ARBA" id="ARBA00022598"/>
    </source>
</evidence>
<evidence type="ECO:0000313" key="13">
    <source>
        <dbReference type="Proteomes" id="UP000001554"/>
    </source>
</evidence>
<comment type="subcellular location">
    <subcellularLocation>
        <location evidence="1">Cytoplasm</location>
    </subcellularLocation>
</comment>
<evidence type="ECO:0000256" key="8">
    <source>
        <dbReference type="ARBA" id="ARBA00022840"/>
    </source>
</evidence>
<dbReference type="OMA" id="AHRMKNP"/>
<evidence type="ECO:0000256" key="9">
    <source>
        <dbReference type="ARBA" id="ARBA00022917"/>
    </source>
</evidence>
<keyword evidence="10 12" id="KW-0030">Aminoacyl-tRNA synthetase</keyword>
<evidence type="ECO:0000256" key="5">
    <source>
        <dbReference type="ARBA" id="ARBA00022490"/>
    </source>
</evidence>
<proteinExistence type="inferred from homology"/>
<dbReference type="KEGG" id="bfo:118424799"/>
<dbReference type="InterPro" id="IPR002305">
    <property type="entry name" value="aa-tRNA-synth_Ic"/>
</dbReference>
<name>A0A9J7LXY2_BRAFL</name>
<dbReference type="Pfam" id="PF00579">
    <property type="entry name" value="tRNA-synt_1b"/>
    <property type="match status" value="1"/>
</dbReference>
<evidence type="ECO:0000256" key="4">
    <source>
        <dbReference type="ARBA" id="ARBA00013782"/>
    </source>
</evidence>
<dbReference type="Gene3D" id="3.40.50.620">
    <property type="entry name" value="HUPs"/>
    <property type="match status" value="1"/>
</dbReference>
<protein>
    <recommendedName>
        <fullName evidence="4">Tryptophan--tRNA ligase, cytoplasmic</fullName>
        <ecNumber evidence="3">6.1.1.2</ecNumber>
    </recommendedName>
    <alternativeName>
        <fullName evidence="11">Tryptophanyl-tRNA synthetase</fullName>
    </alternativeName>
</protein>
<gene>
    <name evidence="14" type="primary">LOC118424799</name>
</gene>
<dbReference type="InterPro" id="IPR014729">
    <property type="entry name" value="Rossmann-like_a/b/a_fold"/>
</dbReference>
<sequence>MATTDQDDQLVTPWEVTAASQKGVDYDKLIKKFGSVKIEDSLIERIARVTGKPAHHLLRRGIIFSHRDVGMILDAYEKGKPFFLYTGRGPSSEAMHLGHLIPFVFTRYLQDVFDVPLVIQMTDDEKFLWKDMSVEEARRLASENAKDIIAFGFDKEKTFIFSDMDYIGSTPDFYKTILRVEKCVTVNQVKGIFGFNDSDCIGKISFPAIQAAPSFSCSFPQIFGGKKDIACLIPCAIDQDPYFRMTRDAAPRLGYPKPALLHSTFLPALQGAMTKMSASEASTSIYLTDSADDIRDKINKYAYSGGQSTVEEHRRVGGNVDVDVSYQYLTFFMEDDEKVEKIKKDYTSGAMLTGDLKKELISVVQKVVAEHQQRRQQVTDQMVQEFMTPRKLKYSY</sequence>
<keyword evidence="6 12" id="KW-0436">Ligase</keyword>
<evidence type="ECO:0000256" key="12">
    <source>
        <dbReference type="RuleBase" id="RU363036"/>
    </source>
</evidence>
<dbReference type="OrthoDB" id="10261385at2759"/>
<reference evidence="14" key="2">
    <citation type="submission" date="2025-08" db="UniProtKB">
        <authorList>
            <consortium name="RefSeq"/>
        </authorList>
    </citation>
    <scope>IDENTIFICATION</scope>
    <source>
        <strain evidence="14">S238N-H82</strain>
        <tissue evidence="14">Testes</tissue>
    </source>
</reference>
<dbReference type="GO" id="GO:0006436">
    <property type="term" value="P:tryptophanyl-tRNA aminoacylation"/>
    <property type="evidence" value="ECO:0000318"/>
    <property type="project" value="GO_Central"/>
</dbReference>
<keyword evidence="5" id="KW-0963">Cytoplasm</keyword>
<dbReference type="EC" id="6.1.1.2" evidence="3"/>
<evidence type="ECO:0000256" key="11">
    <source>
        <dbReference type="ARBA" id="ARBA00030268"/>
    </source>
</evidence>
<keyword evidence="13" id="KW-1185">Reference proteome</keyword>
<keyword evidence="7 12" id="KW-0547">Nucleotide-binding</keyword>
<dbReference type="FunFam" id="3.40.50.620:FF:000033">
    <property type="entry name" value="tryptophan--tRNA ligase, cytoplasmic"/>
    <property type="match status" value="1"/>
</dbReference>
<dbReference type="GeneID" id="118424799"/>
<organism evidence="13 14">
    <name type="scientific">Branchiostoma floridae</name>
    <name type="common">Florida lancelet</name>
    <name type="synonym">Amphioxus</name>
    <dbReference type="NCBI Taxonomy" id="7739"/>
    <lineage>
        <taxon>Eukaryota</taxon>
        <taxon>Metazoa</taxon>
        <taxon>Chordata</taxon>
        <taxon>Cephalochordata</taxon>
        <taxon>Leptocardii</taxon>
        <taxon>Amphioxiformes</taxon>
        <taxon>Branchiostomatidae</taxon>
        <taxon>Branchiostoma</taxon>
    </lineage>
</organism>
<evidence type="ECO:0000313" key="14">
    <source>
        <dbReference type="RefSeq" id="XP_035689470.1"/>
    </source>
</evidence>
<dbReference type="NCBIfam" id="TIGR00233">
    <property type="entry name" value="trpS"/>
    <property type="match status" value="1"/>
</dbReference>
<evidence type="ECO:0000256" key="2">
    <source>
        <dbReference type="ARBA" id="ARBA00005594"/>
    </source>
</evidence>
<dbReference type="CDD" id="cd00806">
    <property type="entry name" value="TrpRS_core"/>
    <property type="match status" value="1"/>
</dbReference>
<dbReference type="RefSeq" id="XP_035689470.1">
    <property type="nucleotide sequence ID" value="XM_035833577.1"/>
</dbReference>
<dbReference type="InterPro" id="IPR002306">
    <property type="entry name" value="Trp-tRNA-ligase"/>
</dbReference>
<dbReference type="AlphaFoldDB" id="A0A9J7LXY2"/>
<dbReference type="PROSITE" id="PS00178">
    <property type="entry name" value="AA_TRNA_LIGASE_I"/>
    <property type="match status" value="1"/>
</dbReference>
<keyword evidence="8 12" id="KW-0067">ATP-binding</keyword>
<dbReference type="GO" id="GO:0004830">
    <property type="term" value="F:tryptophan-tRNA ligase activity"/>
    <property type="evidence" value="ECO:0000318"/>
    <property type="project" value="GO_Central"/>
</dbReference>
<keyword evidence="9 12" id="KW-0648">Protein biosynthesis</keyword>
<dbReference type="FunFam" id="1.10.240.10:FF:000003">
    <property type="entry name" value="Tryptophan--tRNA ligase, cytoplasmic"/>
    <property type="match status" value="1"/>
</dbReference>
<dbReference type="PRINTS" id="PR01039">
    <property type="entry name" value="TRNASYNTHTRP"/>
</dbReference>
<comment type="similarity">
    <text evidence="2 12">Belongs to the class-I aminoacyl-tRNA synthetase family.</text>
</comment>
<dbReference type="GO" id="GO:0005524">
    <property type="term" value="F:ATP binding"/>
    <property type="evidence" value="ECO:0007669"/>
    <property type="project" value="UniProtKB-KW"/>
</dbReference>
<dbReference type="GO" id="GO:0005737">
    <property type="term" value="C:cytoplasm"/>
    <property type="evidence" value="ECO:0000318"/>
    <property type="project" value="GO_Central"/>
</dbReference>
<evidence type="ECO:0000256" key="3">
    <source>
        <dbReference type="ARBA" id="ARBA00013161"/>
    </source>
</evidence>
<dbReference type="SUPFAM" id="SSF52374">
    <property type="entry name" value="Nucleotidylyl transferase"/>
    <property type="match status" value="1"/>
</dbReference>